<sequence>MNQSISVKVSSRHQIALPSAARKQLGIKAGDRLLVDVQGDIIVLLPKPVAYVDYMAGLHKDVWQKVGSTVYLNEERAAWIESGSD</sequence>
<feature type="domain" description="SpoVT-AbrB" evidence="1">
    <location>
        <begin position="4"/>
        <end position="49"/>
    </location>
</feature>
<evidence type="ECO:0000259" key="1">
    <source>
        <dbReference type="PROSITE" id="PS51740"/>
    </source>
</evidence>
<name>A0A3B0VTX4_9ZZZZ</name>
<dbReference type="SMART" id="SM00966">
    <property type="entry name" value="SpoVT_AbrB"/>
    <property type="match status" value="1"/>
</dbReference>
<dbReference type="SUPFAM" id="SSF89447">
    <property type="entry name" value="AbrB/MazE/MraZ-like"/>
    <property type="match status" value="1"/>
</dbReference>
<dbReference type="Pfam" id="PF04014">
    <property type="entry name" value="MazE_antitoxin"/>
    <property type="match status" value="1"/>
</dbReference>
<protein>
    <recommendedName>
        <fullName evidence="1">SpoVT-AbrB domain-containing protein</fullName>
    </recommendedName>
</protein>
<dbReference type="EMBL" id="UOEU01000788">
    <property type="protein sequence ID" value="VAW40309.1"/>
    <property type="molecule type" value="Genomic_DNA"/>
</dbReference>
<gene>
    <name evidence="2" type="ORF">MNBD_CHLOROFLEXI01-1086</name>
</gene>
<proteinExistence type="predicted"/>
<dbReference type="AlphaFoldDB" id="A0A3B0VTX4"/>
<organism evidence="2">
    <name type="scientific">hydrothermal vent metagenome</name>
    <dbReference type="NCBI Taxonomy" id="652676"/>
    <lineage>
        <taxon>unclassified sequences</taxon>
        <taxon>metagenomes</taxon>
        <taxon>ecological metagenomes</taxon>
    </lineage>
</organism>
<dbReference type="GO" id="GO:0003677">
    <property type="term" value="F:DNA binding"/>
    <property type="evidence" value="ECO:0007669"/>
    <property type="project" value="InterPro"/>
</dbReference>
<dbReference type="PROSITE" id="PS51740">
    <property type="entry name" value="SPOVT_ABRB"/>
    <property type="match status" value="1"/>
</dbReference>
<dbReference type="Gene3D" id="2.10.260.10">
    <property type="match status" value="1"/>
</dbReference>
<accession>A0A3B0VTX4</accession>
<reference evidence="2" key="1">
    <citation type="submission" date="2018-06" db="EMBL/GenBank/DDBJ databases">
        <authorList>
            <person name="Zhirakovskaya E."/>
        </authorList>
    </citation>
    <scope>NUCLEOTIDE SEQUENCE</scope>
</reference>
<dbReference type="InterPro" id="IPR007159">
    <property type="entry name" value="SpoVT-AbrB_dom"/>
</dbReference>
<evidence type="ECO:0000313" key="2">
    <source>
        <dbReference type="EMBL" id="VAW40309.1"/>
    </source>
</evidence>
<dbReference type="NCBIfam" id="TIGR01439">
    <property type="entry name" value="lp_hng_hel_AbrB"/>
    <property type="match status" value="1"/>
</dbReference>
<dbReference type="InterPro" id="IPR037914">
    <property type="entry name" value="SpoVT-AbrB_sf"/>
</dbReference>